<evidence type="ECO:0000256" key="1">
    <source>
        <dbReference type="SAM" id="SignalP"/>
    </source>
</evidence>
<accession>A0ABP6SQV2</accession>
<protein>
    <recommendedName>
        <fullName evidence="4">Ig-like domain repeat protein</fullName>
    </recommendedName>
</protein>
<keyword evidence="3" id="KW-1185">Reference proteome</keyword>
<sequence length="231" mass="23768">MWNHSRRALIATSAVAAVLVAAVATDAGTVARGESCVLRVPAKVNVGATVTATVAACPAAALSGYLSWVLRASADDTLWFSRDAAATNPTGGLTDIYGAEVPGTYRFSAAGSDHFCQPDSADCPTVSLSANVVVAKYRTTTALQVVRSTVTGKPVTRLSTQVRRYTRFGSAGLGAATVTIYRDNKVLTSTKTTSAGVATVSVADTKGSHTYKAVAAESGTAWSATSNTVRK</sequence>
<dbReference type="EMBL" id="BAAAYN010000005">
    <property type="protein sequence ID" value="GAA3383226.1"/>
    <property type="molecule type" value="Genomic_DNA"/>
</dbReference>
<evidence type="ECO:0000313" key="2">
    <source>
        <dbReference type="EMBL" id="GAA3383226.1"/>
    </source>
</evidence>
<name>A0ABP6SQV2_9ACTN</name>
<comment type="caution">
    <text evidence="2">The sequence shown here is derived from an EMBL/GenBank/DDBJ whole genome shotgun (WGS) entry which is preliminary data.</text>
</comment>
<evidence type="ECO:0000313" key="3">
    <source>
        <dbReference type="Proteomes" id="UP001501676"/>
    </source>
</evidence>
<dbReference type="Proteomes" id="UP001501676">
    <property type="component" value="Unassembled WGS sequence"/>
</dbReference>
<dbReference type="PROSITE" id="PS51318">
    <property type="entry name" value="TAT"/>
    <property type="match status" value="1"/>
</dbReference>
<proteinExistence type="predicted"/>
<keyword evidence="1" id="KW-0732">Signal</keyword>
<dbReference type="InterPro" id="IPR006311">
    <property type="entry name" value="TAT_signal"/>
</dbReference>
<organism evidence="2 3">
    <name type="scientific">Cryptosporangium minutisporangium</name>
    <dbReference type="NCBI Taxonomy" id="113569"/>
    <lineage>
        <taxon>Bacteria</taxon>
        <taxon>Bacillati</taxon>
        <taxon>Actinomycetota</taxon>
        <taxon>Actinomycetes</taxon>
        <taxon>Cryptosporangiales</taxon>
        <taxon>Cryptosporangiaceae</taxon>
        <taxon>Cryptosporangium</taxon>
    </lineage>
</organism>
<feature type="chain" id="PRO_5045124876" description="Ig-like domain repeat protein" evidence="1">
    <location>
        <begin position="17"/>
        <end position="231"/>
    </location>
</feature>
<reference evidence="3" key="1">
    <citation type="journal article" date="2019" name="Int. J. Syst. Evol. Microbiol.">
        <title>The Global Catalogue of Microorganisms (GCM) 10K type strain sequencing project: providing services to taxonomists for standard genome sequencing and annotation.</title>
        <authorList>
            <consortium name="The Broad Institute Genomics Platform"/>
            <consortium name="The Broad Institute Genome Sequencing Center for Infectious Disease"/>
            <person name="Wu L."/>
            <person name="Ma J."/>
        </authorList>
    </citation>
    <scope>NUCLEOTIDE SEQUENCE [LARGE SCALE GENOMIC DNA]</scope>
    <source>
        <strain evidence="3">JCM 9458</strain>
    </source>
</reference>
<feature type="signal peptide" evidence="1">
    <location>
        <begin position="1"/>
        <end position="16"/>
    </location>
</feature>
<gene>
    <name evidence="2" type="ORF">GCM10020369_08260</name>
</gene>
<evidence type="ECO:0008006" key="4">
    <source>
        <dbReference type="Google" id="ProtNLM"/>
    </source>
</evidence>